<accession>E9D004</accession>
<evidence type="ECO:0000313" key="3">
    <source>
        <dbReference type="Proteomes" id="UP000002497"/>
    </source>
</evidence>
<protein>
    <submittedName>
        <fullName evidence="2">Uncharacterized protein</fullName>
    </submittedName>
</protein>
<dbReference type="VEuPathDB" id="FungiDB:CPSG_03432"/>
<evidence type="ECO:0000313" key="2">
    <source>
        <dbReference type="EMBL" id="EFW20257.1"/>
    </source>
</evidence>
<keyword evidence="3" id="KW-1185">Reference proteome</keyword>
<dbReference type="AlphaFoldDB" id="E9D004"/>
<name>E9D004_COCPS</name>
<organism evidence="3">
    <name type="scientific">Coccidioides posadasii (strain RMSCC 757 / Silveira)</name>
    <name type="common">Valley fever fungus</name>
    <dbReference type="NCBI Taxonomy" id="443226"/>
    <lineage>
        <taxon>Eukaryota</taxon>
        <taxon>Fungi</taxon>
        <taxon>Dikarya</taxon>
        <taxon>Ascomycota</taxon>
        <taxon>Pezizomycotina</taxon>
        <taxon>Eurotiomycetes</taxon>
        <taxon>Eurotiomycetidae</taxon>
        <taxon>Onygenales</taxon>
        <taxon>Onygenaceae</taxon>
        <taxon>Coccidioides</taxon>
    </lineage>
</organism>
<reference evidence="3" key="1">
    <citation type="journal article" date="2010" name="Genome Res.">
        <title>Population genomic sequencing of Coccidioides fungi reveals recent hybridization and transposon control.</title>
        <authorList>
            <person name="Neafsey D.E."/>
            <person name="Barker B.M."/>
            <person name="Sharpton T.J."/>
            <person name="Stajich J.E."/>
            <person name="Park D.J."/>
            <person name="Whiston E."/>
            <person name="Hung C.-Y."/>
            <person name="McMahan C."/>
            <person name="White J."/>
            <person name="Sykes S."/>
            <person name="Heiman D."/>
            <person name="Young S."/>
            <person name="Zeng Q."/>
            <person name="Abouelleil A."/>
            <person name="Aftuck L."/>
            <person name="Bessette D."/>
            <person name="Brown A."/>
            <person name="FitzGerald M."/>
            <person name="Lui A."/>
            <person name="Macdonald J.P."/>
            <person name="Priest M."/>
            <person name="Orbach M.J."/>
            <person name="Galgiani J.N."/>
            <person name="Kirkland T.N."/>
            <person name="Cole G.T."/>
            <person name="Birren B.W."/>
            <person name="Henn M.R."/>
            <person name="Taylor J.W."/>
            <person name="Rounsley S.D."/>
        </authorList>
    </citation>
    <scope>NUCLEOTIDE SEQUENCE [LARGE SCALE GENOMIC DNA]</scope>
    <source>
        <strain evidence="3">RMSCC 757 / Silveira</strain>
    </source>
</reference>
<dbReference type="EMBL" id="GL636489">
    <property type="protein sequence ID" value="EFW20257.1"/>
    <property type="molecule type" value="Genomic_DNA"/>
</dbReference>
<dbReference type="OMA" id="WNTGIPR"/>
<dbReference type="Proteomes" id="UP000002497">
    <property type="component" value="Unassembled WGS sequence"/>
</dbReference>
<reference evidence="3" key="2">
    <citation type="submission" date="2010-03" db="EMBL/GenBank/DDBJ databases">
        <title>The genome sequence of Coccidioides posadasii strain Silveira.</title>
        <authorList>
            <consortium name="The Broad Institute Genome Sequencing Center for Infectious Disease"/>
            <person name="Neafsey D."/>
            <person name="Orbach M."/>
            <person name="Henn M.R."/>
            <person name="Cole G.T."/>
            <person name="Galgiani J."/>
            <person name="Gardner M.J."/>
            <person name="Kirkland T.N."/>
            <person name="Taylor J.W."/>
            <person name="Young S.K."/>
            <person name="Zeng Q."/>
            <person name="Koehrsen M."/>
            <person name="Alvarado L."/>
            <person name="Berlin A."/>
            <person name="Borenstein D."/>
            <person name="Chapman S.B."/>
            <person name="Chen Z."/>
            <person name="Engels R."/>
            <person name="Freedman E."/>
            <person name="Gellesch M."/>
            <person name="Goldberg J."/>
            <person name="Griggs A."/>
            <person name="Gujja S."/>
            <person name="Heilman E."/>
            <person name="Heiman D."/>
            <person name="Howarth C."/>
            <person name="Jen D."/>
            <person name="Larson L."/>
            <person name="Mehta T."/>
            <person name="Neiman D."/>
            <person name="Park D."/>
            <person name="Pearson M."/>
            <person name="Richards J."/>
            <person name="Roberts A."/>
            <person name="Saif S."/>
            <person name="Shea T."/>
            <person name="Shenoy N."/>
            <person name="Sisk P."/>
            <person name="Stolte C."/>
            <person name="Sykes S."/>
            <person name="Walk T."/>
            <person name="White J."/>
            <person name="Yandava C."/>
            <person name="Haas B."/>
            <person name="Nusbaum C."/>
            <person name="Birren B."/>
        </authorList>
    </citation>
    <scope>NUCLEOTIDE SEQUENCE [LARGE SCALE GENOMIC DNA]</scope>
    <source>
        <strain evidence="3">RMSCC 757 / Silveira</strain>
    </source>
</reference>
<evidence type="ECO:0000256" key="1">
    <source>
        <dbReference type="SAM" id="MobiDB-lite"/>
    </source>
</evidence>
<feature type="region of interest" description="Disordered" evidence="1">
    <location>
        <begin position="91"/>
        <end position="153"/>
    </location>
</feature>
<proteinExistence type="predicted"/>
<dbReference type="HOGENOM" id="CLU_1713082_0_0_1"/>
<sequence length="153" mass="16867">MEGQGRGRKVSSELILVTQLAWNTGIPRSGDSSFNIERQYSGLKGKNLKCEKKTCASESKLCIGQGKSRQDTGKLSRALVGWESVPPLCPSPGRADIPTSWDRKTQKGQRRAYLRNNNTSIQVKEHSHPSGGPRANPHLPEVPIPEPKTIIRN</sequence>
<gene>
    <name evidence="2" type="ORF">CPSG_03432</name>
</gene>